<feature type="domain" description="DUF8040" evidence="1">
    <location>
        <begin position="48"/>
        <end position="99"/>
    </location>
</feature>
<keyword evidence="3" id="KW-1185">Reference proteome</keyword>
<proteinExistence type="predicted"/>
<dbReference type="EMBL" id="GL945478">
    <property type="protein sequence ID" value="EGO00595.1"/>
    <property type="molecule type" value="Genomic_DNA"/>
</dbReference>
<protein>
    <recommendedName>
        <fullName evidence="1">DUF8040 domain-containing protein</fullName>
    </recommendedName>
</protein>
<dbReference type="STRING" id="936435.F8PRM5"/>
<dbReference type="HOGENOM" id="CLU_2326468_0_0_1"/>
<dbReference type="AlphaFoldDB" id="F8PRM5"/>
<dbReference type="Pfam" id="PF26138">
    <property type="entry name" value="DUF8040"/>
    <property type="match status" value="1"/>
</dbReference>
<organism evidence="3">
    <name type="scientific">Serpula lacrymans var. lacrymans (strain S7.3)</name>
    <name type="common">Dry rot fungus</name>
    <dbReference type="NCBI Taxonomy" id="936435"/>
    <lineage>
        <taxon>Eukaryota</taxon>
        <taxon>Fungi</taxon>
        <taxon>Dikarya</taxon>
        <taxon>Basidiomycota</taxon>
        <taxon>Agaricomycotina</taxon>
        <taxon>Agaricomycetes</taxon>
        <taxon>Agaricomycetidae</taxon>
        <taxon>Boletales</taxon>
        <taxon>Coniophorineae</taxon>
        <taxon>Serpulaceae</taxon>
        <taxon>Serpula</taxon>
    </lineage>
</organism>
<dbReference type="OrthoDB" id="2430314at2759"/>
<accession>F8PRM5</accession>
<evidence type="ECO:0000259" key="1">
    <source>
        <dbReference type="Pfam" id="PF26138"/>
    </source>
</evidence>
<feature type="non-terminal residue" evidence="2">
    <location>
        <position position="99"/>
    </location>
</feature>
<gene>
    <name evidence="2" type="ORF">SERLA73DRAFT_178441</name>
</gene>
<dbReference type="Proteomes" id="UP000008063">
    <property type="component" value="Unassembled WGS sequence"/>
</dbReference>
<dbReference type="InParanoid" id="F8PRM5"/>
<evidence type="ECO:0000313" key="3">
    <source>
        <dbReference type="Proteomes" id="UP000008063"/>
    </source>
</evidence>
<sequence length="99" mass="10622">MTTSSSRKKAAALALLKSSQAQQRKAASLASATAAAAVSLASVSSLINSILTGHAWVRELLCGHPRQFHNMMGLSKPVFRRLLQELKDHAGFCHSKHIS</sequence>
<dbReference type="InterPro" id="IPR058353">
    <property type="entry name" value="DUF8040"/>
</dbReference>
<evidence type="ECO:0000313" key="2">
    <source>
        <dbReference type="EMBL" id="EGO00595.1"/>
    </source>
</evidence>
<name>F8PRM5_SERL3</name>
<reference evidence="3" key="1">
    <citation type="journal article" date="2011" name="Science">
        <title>The plant cell wall-decomposing machinery underlies the functional diversity of forest fungi.</title>
        <authorList>
            <person name="Eastwood D.C."/>
            <person name="Floudas D."/>
            <person name="Binder M."/>
            <person name="Majcherczyk A."/>
            <person name="Schneider P."/>
            <person name="Aerts A."/>
            <person name="Asiegbu F.O."/>
            <person name="Baker S.E."/>
            <person name="Barry K."/>
            <person name="Bendiksby M."/>
            <person name="Blumentritt M."/>
            <person name="Coutinho P.M."/>
            <person name="Cullen D."/>
            <person name="de Vries R.P."/>
            <person name="Gathman A."/>
            <person name="Goodell B."/>
            <person name="Henrissat B."/>
            <person name="Ihrmark K."/>
            <person name="Kauserud H."/>
            <person name="Kohler A."/>
            <person name="LaButti K."/>
            <person name="Lapidus A."/>
            <person name="Lavin J.L."/>
            <person name="Lee Y.-H."/>
            <person name="Lindquist E."/>
            <person name="Lilly W."/>
            <person name="Lucas S."/>
            <person name="Morin E."/>
            <person name="Murat C."/>
            <person name="Oguiza J.A."/>
            <person name="Park J."/>
            <person name="Pisabarro A.G."/>
            <person name="Riley R."/>
            <person name="Rosling A."/>
            <person name="Salamov A."/>
            <person name="Schmidt O."/>
            <person name="Schmutz J."/>
            <person name="Skrede I."/>
            <person name="Stenlid J."/>
            <person name="Wiebenga A."/>
            <person name="Xie X."/>
            <person name="Kuees U."/>
            <person name="Hibbett D.S."/>
            <person name="Hoffmeister D."/>
            <person name="Hoegberg N."/>
            <person name="Martin F."/>
            <person name="Grigoriev I.V."/>
            <person name="Watkinson S.C."/>
        </authorList>
    </citation>
    <scope>NUCLEOTIDE SEQUENCE [LARGE SCALE GENOMIC DNA]</scope>
    <source>
        <strain evidence="3">strain S7.3</strain>
    </source>
</reference>